<sequence length="22" mass="2412">MNIEMLDGYFAALICGPEMVPP</sequence>
<organism evidence="1 2">
    <name type="scientific">Pseudomonas savastanoi</name>
    <name type="common">Pseudomonas syringae pv. savastanoi</name>
    <dbReference type="NCBI Taxonomy" id="29438"/>
    <lineage>
        <taxon>Bacteria</taxon>
        <taxon>Pseudomonadati</taxon>
        <taxon>Pseudomonadota</taxon>
        <taxon>Gammaproteobacteria</taxon>
        <taxon>Pseudomonadales</taxon>
        <taxon>Pseudomonadaceae</taxon>
        <taxon>Pseudomonas</taxon>
    </lineage>
</organism>
<dbReference type="AlphaFoldDB" id="A0AAW5J8W9"/>
<proteinExistence type="predicted"/>
<accession>A0AAW5J8W9</accession>
<dbReference type="EMBL" id="JANAKN010000150">
    <property type="protein sequence ID" value="MCQ3024212.1"/>
    <property type="molecule type" value="Genomic_DNA"/>
</dbReference>
<comment type="caution">
    <text evidence="1">The sequence shown here is derived from an EMBL/GenBank/DDBJ whole genome shotgun (WGS) entry which is preliminary data.</text>
</comment>
<evidence type="ECO:0000313" key="1">
    <source>
        <dbReference type="EMBL" id="MCQ3024212.1"/>
    </source>
</evidence>
<name>A0AAW5J8W9_PSESS</name>
<dbReference type="Proteomes" id="UP001206018">
    <property type="component" value="Unassembled WGS sequence"/>
</dbReference>
<evidence type="ECO:0000313" key="2">
    <source>
        <dbReference type="Proteomes" id="UP001206018"/>
    </source>
</evidence>
<protein>
    <submittedName>
        <fullName evidence="1">Uncharacterized protein</fullName>
    </submittedName>
</protein>
<gene>
    <name evidence="1" type="ORF">NLO85_27740</name>
</gene>
<reference evidence="1" key="1">
    <citation type="submission" date="2022-07" db="EMBL/GenBank/DDBJ databases">
        <title>The diversity of lipopeptides in the P. syringae complex parallels phylogeny and sheds light on structural diversification during evolutionary history.</title>
        <authorList>
            <person name="Bricout A."/>
            <person name="Morris C.E."/>
            <person name="Chandeysson C."/>
            <person name="Duban M."/>
            <person name="Boistel C."/>
            <person name="Chataigne G."/>
            <person name="Lecouturier D."/>
            <person name="Jacques P."/>
            <person name="Leclere V."/>
            <person name="Rochex A."/>
        </authorList>
    </citation>
    <scope>NUCLEOTIDE SEQUENCE</scope>
    <source>
        <strain evidence="1">LYR0002</strain>
    </source>
</reference>
<feature type="non-terminal residue" evidence="1">
    <location>
        <position position="22"/>
    </location>
</feature>